<dbReference type="SMART" id="SM00034">
    <property type="entry name" value="CLECT"/>
    <property type="match status" value="1"/>
</dbReference>
<evidence type="ECO:0000313" key="5">
    <source>
        <dbReference type="Proteomes" id="UP000838878"/>
    </source>
</evidence>
<name>A0A8J9UG70_9NEOP</name>
<feature type="domain" description="C-type lectin" evidence="3">
    <location>
        <begin position="123"/>
        <end position="245"/>
    </location>
</feature>
<gene>
    <name evidence="4" type="ORF">BINO364_LOCUS5981</name>
</gene>
<dbReference type="InterPro" id="IPR018378">
    <property type="entry name" value="C-type_lectin_CS"/>
</dbReference>
<dbReference type="OrthoDB" id="7357196at2759"/>
<dbReference type="SUPFAM" id="SSF56436">
    <property type="entry name" value="C-type lectin-like"/>
    <property type="match status" value="1"/>
</dbReference>
<evidence type="ECO:0000259" key="3">
    <source>
        <dbReference type="PROSITE" id="PS50041"/>
    </source>
</evidence>
<dbReference type="EMBL" id="OV170234">
    <property type="protein sequence ID" value="CAH0719673.1"/>
    <property type="molecule type" value="Genomic_DNA"/>
</dbReference>
<dbReference type="Gene3D" id="3.10.100.10">
    <property type="entry name" value="Mannose-Binding Protein A, subunit A"/>
    <property type="match status" value="1"/>
</dbReference>
<dbReference type="InterPro" id="IPR050111">
    <property type="entry name" value="C-type_lectin/snaclec_domain"/>
</dbReference>
<proteinExistence type="predicted"/>
<organism evidence="4 5">
    <name type="scientific">Brenthis ino</name>
    <name type="common">lesser marbled fritillary</name>
    <dbReference type="NCBI Taxonomy" id="405034"/>
    <lineage>
        <taxon>Eukaryota</taxon>
        <taxon>Metazoa</taxon>
        <taxon>Ecdysozoa</taxon>
        <taxon>Arthropoda</taxon>
        <taxon>Hexapoda</taxon>
        <taxon>Insecta</taxon>
        <taxon>Pterygota</taxon>
        <taxon>Neoptera</taxon>
        <taxon>Endopterygota</taxon>
        <taxon>Lepidoptera</taxon>
        <taxon>Glossata</taxon>
        <taxon>Ditrysia</taxon>
        <taxon>Papilionoidea</taxon>
        <taxon>Nymphalidae</taxon>
        <taxon>Heliconiinae</taxon>
        <taxon>Argynnini</taxon>
        <taxon>Brenthis</taxon>
    </lineage>
</organism>
<feature type="signal peptide" evidence="2">
    <location>
        <begin position="1"/>
        <end position="18"/>
    </location>
</feature>
<keyword evidence="1" id="KW-1015">Disulfide bond</keyword>
<evidence type="ECO:0000256" key="2">
    <source>
        <dbReference type="SAM" id="SignalP"/>
    </source>
</evidence>
<dbReference type="PROSITE" id="PS50041">
    <property type="entry name" value="C_TYPE_LECTIN_2"/>
    <property type="match status" value="1"/>
</dbReference>
<feature type="non-terminal residue" evidence="4">
    <location>
        <position position="270"/>
    </location>
</feature>
<dbReference type="PANTHER" id="PTHR22803">
    <property type="entry name" value="MANNOSE, PHOSPHOLIPASE, LECTIN RECEPTOR RELATED"/>
    <property type="match status" value="1"/>
</dbReference>
<dbReference type="InterPro" id="IPR016187">
    <property type="entry name" value="CTDL_fold"/>
</dbReference>
<evidence type="ECO:0000313" key="4">
    <source>
        <dbReference type="EMBL" id="CAH0719673.1"/>
    </source>
</evidence>
<dbReference type="InterPro" id="IPR016186">
    <property type="entry name" value="C-type_lectin-like/link_sf"/>
</dbReference>
<keyword evidence="5" id="KW-1185">Reference proteome</keyword>
<dbReference type="AlphaFoldDB" id="A0A8J9UG70"/>
<sequence length="270" mass="31259">MEILQHIILIFAIYYVEAKYINVDYQYDEDAKVWLKLHRVKTTWHRARKMCNLEGIPLKILMDHLGVGPLENSDHSCGVLEDGLLVSGSCWENHPYICYKRDNDGLELTSCGTFDKDYVLDKRTGSCYKFHIEAKPWVEAYKTCFVEQAYLAIINNNDEAQVLKEIFAKHPSSTIKSGQPDVMSIGIVDWEQNKRWYTIHGERLEDSGYSSWEKGEPNNGYCGNVNREGFLNDNPCYKECAFVCEKDVRFMQTNATTDLMPRESYTIKSM</sequence>
<accession>A0A8J9UG70</accession>
<dbReference type="Proteomes" id="UP000838878">
    <property type="component" value="Chromosome 14"/>
</dbReference>
<dbReference type="Pfam" id="PF00059">
    <property type="entry name" value="Lectin_C"/>
    <property type="match status" value="1"/>
</dbReference>
<dbReference type="CDD" id="cd00037">
    <property type="entry name" value="CLECT"/>
    <property type="match status" value="1"/>
</dbReference>
<reference evidence="4" key="1">
    <citation type="submission" date="2021-12" db="EMBL/GenBank/DDBJ databases">
        <authorList>
            <person name="Martin H S."/>
        </authorList>
    </citation>
    <scope>NUCLEOTIDE SEQUENCE</scope>
</reference>
<protein>
    <recommendedName>
        <fullName evidence="3">C-type lectin domain-containing protein</fullName>
    </recommendedName>
</protein>
<dbReference type="PROSITE" id="PS00615">
    <property type="entry name" value="C_TYPE_LECTIN_1"/>
    <property type="match status" value="1"/>
</dbReference>
<evidence type="ECO:0000256" key="1">
    <source>
        <dbReference type="ARBA" id="ARBA00023157"/>
    </source>
</evidence>
<dbReference type="InterPro" id="IPR001304">
    <property type="entry name" value="C-type_lectin-like"/>
</dbReference>
<keyword evidence="2" id="KW-0732">Signal</keyword>
<feature type="chain" id="PRO_5035454730" description="C-type lectin domain-containing protein" evidence="2">
    <location>
        <begin position="19"/>
        <end position="270"/>
    </location>
</feature>